<evidence type="ECO:0000256" key="3">
    <source>
        <dbReference type="ARBA" id="ARBA00022691"/>
    </source>
</evidence>
<dbReference type="Proteomes" id="UP001301797">
    <property type="component" value="Chromosome"/>
</dbReference>
<dbReference type="PROSITE" id="PS01305">
    <property type="entry name" value="MOAA_NIFB_PQQE"/>
    <property type="match status" value="1"/>
</dbReference>
<dbReference type="EMBL" id="CP043875">
    <property type="protein sequence ID" value="WOF15387.1"/>
    <property type="molecule type" value="Genomic_DNA"/>
</dbReference>
<dbReference type="GeneID" id="85228735"/>
<evidence type="ECO:0000313" key="9">
    <source>
        <dbReference type="EMBL" id="WOF15387.1"/>
    </source>
</evidence>
<feature type="domain" description="Radical SAM core" evidence="8">
    <location>
        <begin position="37"/>
        <end position="201"/>
    </location>
</feature>
<proteinExistence type="inferred from homology"/>
<dbReference type="CDD" id="cd21109">
    <property type="entry name" value="SPASM"/>
    <property type="match status" value="1"/>
</dbReference>
<keyword evidence="4" id="KW-0479">Metal-binding</keyword>
<name>A0AA97FAL6_9EURY</name>
<dbReference type="GO" id="GO:0046872">
    <property type="term" value="F:metal ion binding"/>
    <property type="evidence" value="ECO:0007669"/>
    <property type="project" value="UniProtKB-KW"/>
</dbReference>
<evidence type="ECO:0000256" key="4">
    <source>
        <dbReference type="ARBA" id="ARBA00022723"/>
    </source>
</evidence>
<dbReference type="GO" id="GO:0016491">
    <property type="term" value="F:oxidoreductase activity"/>
    <property type="evidence" value="ECO:0007669"/>
    <property type="project" value="InterPro"/>
</dbReference>
<keyword evidence="3" id="KW-0949">S-adenosyl-L-methionine</keyword>
<keyword evidence="5" id="KW-0408">Iron</keyword>
<dbReference type="InterPro" id="IPR023867">
    <property type="entry name" value="Sulphatase_maturase_rSAM"/>
</dbReference>
<accession>A0AA97FAL6</accession>
<dbReference type="SUPFAM" id="SSF102114">
    <property type="entry name" value="Radical SAM enzymes"/>
    <property type="match status" value="1"/>
</dbReference>
<gene>
    <name evidence="9" type="ORF">F1737_01155</name>
</gene>
<dbReference type="PANTHER" id="PTHR43273">
    <property type="entry name" value="ANAEROBIC SULFATASE-MATURATING ENZYME HOMOLOG ASLB-RELATED"/>
    <property type="match status" value="1"/>
</dbReference>
<dbReference type="InterPro" id="IPR007197">
    <property type="entry name" value="rSAM"/>
</dbReference>
<reference evidence="9 10" key="1">
    <citation type="submission" date="2019-09" db="EMBL/GenBank/DDBJ databases">
        <title>The complete genome of Methanoplanus sp. FWC-SCC4.</title>
        <authorList>
            <person name="Chen S.-C."/>
            <person name="Zhou Y.-Z."/>
            <person name="Lai M.-C."/>
        </authorList>
    </citation>
    <scope>NUCLEOTIDE SEQUENCE [LARGE SCALE GENOMIC DNA]</scope>
    <source>
        <strain evidence="9 10">FWC-SCC4</strain>
    </source>
</reference>
<keyword evidence="10" id="KW-1185">Reference proteome</keyword>
<keyword evidence="2" id="KW-0004">4Fe-4S</keyword>
<dbReference type="KEGG" id="mefw:F1737_01155"/>
<dbReference type="AlphaFoldDB" id="A0AA97FAL6"/>
<dbReference type="Pfam" id="PF04055">
    <property type="entry name" value="Radical_SAM"/>
    <property type="match status" value="1"/>
</dbReference>
<comment type="similarity">
    <text evidence="7">Belongs to the radical SAM superfamily. Anaerobic sulfatase-maturating enzyme family.</text>
</comment>
<keyword evidence="6" id="KW-0411">Iron-sulfur</keyword>
<evidence type="ECO:0000256" key="1">
    <source>
        <dbReference type="ARBA" id="ARBA00001966"/>
    </source>
</evidence>
<protein>
    <submittedName>
        <fullName evidence="9">Radical SAM protein</fullName>
    </submittedName>
</protein>
<dbReference type="SFLD" id="SFLDS00029">
    <property type="entry name" value="Radical_SAM"/>
    <property type="match status" value="1"/>
</dbReference>
<evidence type="ECO:0000313" key="10">
    <source>
        <dbReference type="Proteomes" id="UP001301797"/>
    </source>
</evidence>
<dbReference type="Gene3D" id="3.20.20.70">
    <property type="entry name" value="Aldolase class I"/>
    <property type="match status" value="1"/>
</dbReference>
<dbReference type="SFLD" id="SFLDG01067">
    <property type="entry name" value="SPASM/twitch_domain_containing"/>
    <property type="match status" value="1"/>
</dbReference>
<evidence type="ECO:0000256" key="7">
    <source>
        <dbReference type="ARBA" id="ARBA00023601"/>
    </source>
</evidence>
<evidence type="ECO:0000256" key="6">
    <source>
        <dbReference type="ARBA" id="ARBA00023014"/>
    </source>
</evidence>
<dbReference type="RefSeq" id="WP_317136957.1">
    <property type="nucleotide sequence ID" value="NZ_CP043875.1"/>
</dbReference>
<dbReference type="GO" id="GO:0051539">
    <property type="term" value="F:4 iron, 4 sulfur cluster binding"/>
    <property type="evidence" value="ECO:0007669"/>
    <property type="project" value="UniProtKB-KW"/>
</dbReference>
<dbReference type="InterPro" id="IPR000385">
    <property type="entry name" value="MoaA_NifB_PqqE_Fe-S-bd_CS"/>
</dbReference>
<evidence type="ECO:0000259" key="8">
    <source>
        <dbReference type="Pfam" id="PF04055"/>
    </source>
</evidence>
<sequence>MRNLSNINNVLIEKLYSNKIFCKKYLLKKYPHNLLTSISDVCNLRCDMCLGHGVSKDKCPDKSIKKGLMSLDNFSKIVNELSLNHANTNIVLQCRGEPFLNKDIFKMMDYCIDKNIFGKSIPTNGTLFTPDFQKEFIKRSSFFSDEKILGFSVDGMKESCEKIRKGVNYENLVNNINSFIELNNKNKKVKTAVFFTISNNDLLSEIDEYVDFWTAKGVDMIQITTQIVVDDEQVNRFDKDCIINNNLYKKSDLNKKIPCKALYRDLIISSDLKRFEHCEIDYFGKGKYDFTTGSISDLWNSEYYNTVRKNQCSNIKDKNINCLNCEVKYSYQYDLPTIDYVKEFNGYKYSVTEQFRSRILRKIS</sequence>
<organism evidence="9 10">
    <name type="scientific">Methanochimaera problematica</name>
    <dbReference type="NCBI Taxonomy" id="2609417"/>
    <lineage>
        <taxon>Archaea</taxon>
        <taxon>Methanobacteriati</taxon>
        <taxon>Methanobacteriota</taxon>
        <taxon>Stenosarchaea group</taxon>
        <taxon>Methanomicrobia</taxon>
        <taxon>Methanomicrobiales</taxon>
        <taxon>Methanomicrobiaceae</taxon>
        <taxon>Methanochimaera</taxon>
    </lineage>
</organism>
<dbReference type="InterPro" id="IPR013785">
    <property type="entry name" value="Aldolase_TIM"/>
</dbReference>
<dbReference type="PANTHER" id="PTHR43273:SF3">
    <property type="entry name" value="ANAEROBIC SULFATASE-MATURATING ENZYME HOMOLOG ASLB-RELATED"/>
    <property type="match status" value="1"/>
</dbReference>
<evidence type="ECO:0000256" key="5">
    <source>
        <dbReference type="ARBA" id="ARBA00023004"/>
    </source>
</evidence>
<comment type="cofactor">
    <cofactor evidence="1">
        <name>[4Fe-4S] cluster</name>
        <dbReference type="ChEBI" id="CHEBI:49883"/>
    </cofactor>
</comment>
<dbReference type="InterPro" id="IPR058240">
    <property type="entry name" value="rSAM_sf"/>
</dbReference>
<evidence type="ECO:0000256" key="2">
    <source>
        <dbReference type="ARBA" id="ARBA00022485"/>
    </source>
</evidence>